<dbReference type="PATRIC" id="fig|1178482.3.peg.3264"/>
<keyword evidence="6" id="KW-1185">Reference proteome</keyword>
<evidence type="ECO:0000259" key="4">
    <source>
        <dbReference type="Pfam" id="PF02894"/>
    </source>
</evidence>
<dbReference type="Proteomes" id="UP000019113">
    <property type="component" value="Unassembled WGS sequence"/>
</dbReference>
<gene>
    <name evidence="5" type="ORF">BJB45_03310</name>
</gene>
<evidence type="ECO:0000256" key="2">
    <source>
        <dbReference type="ARBA" id="ARBA00023002"/>
    </source>
</evidence>
<dbReference type="Pfam" id="PF01408">
    <property type="entry name" value="GFO_IDH_MocA"/>
    <property type="match status" value="1"/>
</dbReference>
<name>W1N3S3_9GAMM</name>
<dbReference type="AlphaFoldDB" id="W1N3S3"/>
<dbReference type="Gene3D" id="3.30.360.10">
    <property type="entry name" value="Dihydrodipicolinate Reductase, domain 2"/>
    <property type="match status" value="1"/>
</dbReference>
<dbReference type="PANTHER" id="PTHR43708:SF5">
    <property type="entry name" value="CONSERVED EXPRESSED OXIDOREDUCTASE (EUROFUNG)-RELATED"/>
    <property type="match status" value="1"/>
</dbReference>
<dbReference type="STRING" id="1178482.AR456_04795"/>
<proteinExistence type="inferred from homology"/>
<evidence type="ECO:0000313" key="5">
    <source>
        <dbReference type="EMBL" id="ERL50168.1"/>
    </source>
</evidence>
<protein>
    <recommendedName>
        <fullName evidence="7">Oxidoreductase</fullName>
    </recommendedName>
</protein>
<dbReference type="KEGG" id="hhu:AR456_04795"/>
<feature type="domain" description="Gfo/Idh/MocA-like oxidoreductase N-terminal" evidence="3">
    <location>
        <begin position="6"/>
        <end position="123"/>
    </location>
</feature>
<dbReference type="eggNOG" id="COG0673">
    <property type="taxonomic scope" value="Bacteria"/>
</dbReference>
<evidence type="ECO:0000256" key="1">
    <source>
        <dbReference type="ARBA" id="ARBA00010928"/>
    </source>
</evidence>
<feature type="domain" description="Gfo/Idh/MocA-like oxidoreductase C-terminal" evidence="4">
    <location>
        <begin position="135"/>
        <end position="349"/>
    </location>
</feature>
<comment type="similarity">
    <text evidence="1">Belongs to the Gfo/Idh/MocA family.</text>
</comment>
<evidence type="ECO:0008006" key="7">
    <source>
        <dbReference type="Google" id="ProtNLM"/>
    </source>
</evidence>
<organism evidence="5 6">
    <name type="scientific">Halomonas huangheensis</name>
    <dbReference type="NCBI Taxonomy" id="1178482"/>
    <lineage>
        <taxon>Bacteria</taxon>
        <taxon>Pseudomonadati</taxon>
        <taxon>Pseudomonadota</taxon>
        <taxon>Gammaproteobacteria</taxon>
        <taxon>Oceanospirillales</taxon>
        <taxon>Halomonadaceae</taxon>
        <taxon>Halomonas</taxon>
    </lineage>
</organism>
<dbReference type="SUPFAM" id="SSF51735">
    <property type="entry name" value="NAD(P)-binding Rossmann-fold domains"/>
    <property type="match status" value="1"/>
</dbReference>
<dbReference type="Gene3D" id="3.40.50.720">
    <property type="entry name" value="NAD(P)-binding Rossmann-like Domain"/>
    <property type="match status" value="1"/>
</dbReference>
<comment type="caution">
    <text evidence="5">The sequence shown here is derived from an EMBL/GenBank/DDBJ whole genome shotgun (WGS) entry which is preliminary data.</text>
</comment>
<accession>W1N3S3</accession>
<dbReference type="NCBIfam" id="NF008607">
    <property type="entry name" value="PRK11579.1"/>
    <property type="match status" value="1"/>
</dbReference>
<sequence length="363" mass="40489">MKTQTLNVGLVGYGMAARTFHAPLIKAATGMELMAVVSSDPARVKADWPDVEVVDGLNDLLNERLIDLVVIATPNDLHFPMAKAALAAGKHVVIDKPITVSLSEARTLRVQADRSNLMLSVFHNRRWDSDFLTVRKLLDEGHLGRVVSFTSRFDRYRPLVTDRWRDRNKPGGGIWFDLGPHLLDQARELFGMPRAILLEQATSREGSEVDDDFVAMLDYEGLRVTLQASTLVAEPSPRFLIHGTNGSYSTYGLDPQEAMLKEGLMPSENWGEDPYPGHLTVNHGTVEQPELLVEEYPSLPGNYPAYYESIREALLLKGGQPAVTGEDGVDIMTLLEAGRDSYRQGRWVRVKEGNNNLRRVQAR</sequence>
<dbReference type="GO" id="GO:0016491">
    <property type="term" value="F:oxidoreductase activity"/>
    <property type="evidence" value="ECO:0007669"/>
    <property type="project" value="UniProtKB-KW"/>
</dbReference>
<dbReference type="OrthoDB" id="9774191at2"/>
<dbReference type="PANTHER" id="PTHR43708">
    <property type="entry name" value="CONSERVED EXPRESSED OXIDOREDUCTASE (EUROFUNG)"/>
    <property type="match status" value="1"/>
</dbReference>
<dbReference type="Pfam" id="PF02894">
    <property type="entry name" value="GFO_IDH_MocA_C"/>
    <property type="match status" value="1"/>
</dbReference>
<dbReference type="RefSeq" id="WP_021820219.1">
    <property type="nucleotide sequence ID" value="NZ_AVBC01000039.1"/>
</dbReference>
<dbReference type="InterPro" id="IPR051317">
    <property type="entry name" value="Gfo/Idh/MocA_oxidoreduct"/>
</dbReference>
<dbReference type="InterPro" id="IPR036291">
    <property type="entry name" value="NAD(P)-bd_dom_sf"/>
</dbReference>
<dbReference type="EMBL" id="AVBC01000039">
    <property type="protein sequence ID" value="ERL50168.1"/>
    <property type="molecule type" value="Genomic_DNA"/>
</dbReference>
<dbReference type="GO" id="GO:0000166">
    <property type="term" value="F:nucleotide binding"/>
    <property type="evidence" value="ECO:0007669"/>
    <property type="project" value="InterPro"/>
</dbReference>
<dbReference type="InterPro" id="IPR004104">
    <property type="entry name" value="Gfo/Idh/MocA-like_OxRdtase_C"/>
</dbReference>
<keyword evidence="2" id="KW-0560">Oxidoreductase</keyword>
<dbReference type="InterPro" id="IPR000683">
    <property type="entry name" value="Gfo/Idh/MocA-like_OxRdtase_N"/>
</dbReference>
<evidence type="ECO:0000313" key="6">
    <source>
        <dbReference type="Proteomes" id="UP000019113"/>
    </source>
</evidence>
<evidence type="ECO:0000259" key="3">
    <source>
        <dbReference type="Pfam" id="PF01408"/>
    </source>
</evidence>
<reference evidence="5 6" key="1">
    <citation type="submission" date="2013-08" db="EMBL/GenBank/DDBJ databases">
        <title>draft genome of Halomonas huanghegensis, strain BJGMM-B45T.</title>
        <authorList>
            <person name="Miao C."/>
            <person name="Wan Y."/>
            <person name="Jin W."/>
        </authorList>
    </citation>
    <scope>NUCLEOTIDE SEQUENCE [LARGE SCALE GENOMIC DNA]</scope>
    <source>
        <strain evidence="5 6">BJGMM-B45</strain>
    </source>
</reference>